<accession>A0A1R1ELG9</accession>
<keyword evidence="3" id="KW-1185">Reference proteome</keyword>
<dbReference type="InterPro" id="IPR015797">
    <property type="entry name" value="NUDIX_hydrolase-like_dom_sf"/>
</dbReference>
<evidence type="ECO:0000313" key="2">
    <source>
        <dbReference type="EMBL" id="OMF52693.1"/>
    </source>
</evidence>
<comment type="caution">
    <text evidence="2">The sequence shown here is derived from an EMBL/GenBank/DDBJ whole genome shotgun (WGS) entry which is preliminary data.</text>
</comment>
<keyword evidence="2" id="KW-0378">Hydrolase</keyword>
<feature type="domain" description="Nudix hydrolase" evidence="1">
    <location>
        <begin position="29"/>
        <end position="172"/>
    </location>
</feature>
<dbReference type="Pfam" id="PF00293">
    <property type="entry name" value="NUDIX"/>
    <property type="match status" value="1"/>
</dbReference>
<dbReference type="Proteomes" id="UP000187172">
    <property type="component" value="Unassembled WGS sequence"/>
</dbReference>
<organism evidence="2 3">
    <name type="scientific">Paenibacillus rhizosphaerae</name>
    <dbReference type="NCBI Taxonomy" id="297318"/>
    <lineage>
        <taxon>Bacteria</taxon>
        <taxon>Bacillati</taxon>
        <taxon>Bacillota</taxon>
        <taxon>Bacilli</taxon>
        <taxon>Bacillales</taxon>
        <taxon>Paenibacillaceae</taxon>
        <taxon>Paenibacillus</taxon>
    </lineage>
</organism>
<evidence type="ECO:0000259" key="1">
    <source>
        <dbReference type="PROSITE" id="PS51462"/>
    </source>
</evidence>
<dbReference type="SUPFAM" id="SSF55811">
    <property type="entry name" value="Nudix"/>
    <property type="match status" value="1"/>
</dbReference>
<dbReference type="CDD" id="cd04692">
    <property type="entry name" value="NUDIX_Hydrolase"/>
    <property type="match status" value="1"/>
</dbReference>
<dbReference type="RefSeq" id="WP_076172866.1">
    <property type="nucleotide sequence ID" value="NZ_MRTP01000006.1"/>
</dbReference>
<name>A0A1R1ELG9_9BACL</name>
<gene>
    <name evidence="2" type="ORF">BK138_21710</name>
</gene>
<dbReference type="PANTHER" id="PTHR10885:SF0">
    <property type="entry name" value="ISOPENTENYL-DIPHOSPHATE DELTA-ISOMERASE"/>
    <property type="match status" value="1"/>
</dbReference>
<dbReference type="Gene3D" id="3.90.79.10">
    <property type="entry name" value="Nucleoside Triphosphate Pyrophosphohydrolase"/>
    <property type="match status" value="1"/>
</dbReference>
<protein>
    <submittedName>
        <fullName evidence="2">NUDIX hydrolase</fullName>
    </submittedName>
</protein>
<dbReference type="InterPro" id="IPR000086">
    <property type="entry name" value="NUDIX_hydrolase_dom"/>
</dbReference>
<dbReference type="GO" id="GO:0016787">
    <property type="term" value="F:hydrolase activity"/>
    <property type="evidence" value="ECO:0007669"/>
    <property type="project" value="UniProtKB-KW"/>
</dbReference>
<dbReference type="STRING" id="297318.BK138_21710"/>
<proteinExistence type="predicted"/>
<dbReference type="PROSITE" id="PS51462">
    <property type="entry name" value="NUDIX"/>
    <property type="match status" value="1"/>
</dbReference>
<sequence>MKKEFFDIYNDDHEWIGTAPREEVHAKGYLHHTFHCWIVRDTPDGRKVLFQKRQTSKDTFPGYYDITAAGHLAAGETVADAVRELEEELGVTVSLDQLIPLGTADYENRGTAGGKAFIDRERCFIFGAKLDLPLAAYRLQAEELTGLYEAGLDDALKLANGEIGEMQATGILSEPRSASDAETFACTVSLQQFVPHNSDYYHTVFMKLREL</sequence>
<reference evidence="2 3" key="1">
    <citation type="submission" date="2016-11" db="EMBL/GenBank/DDBJ databases">
        <title>Paenibacillus species isolates.</title>
        <authorList>
            <person name="Beno S.M."/>
        </authorList>
    </citation>
    <scope>NUCLEOTIDE SEQUENCE [LARGE SCALE GENOMIC DNA]</scope>
    <source>
        <strain evidence="2 3">FSL R5-0378</strain>
    </source>
</reference>
<dbReference type="PANTHER" id="PTHR10885">
    <property type="entry name" value="ISOPENTENYL-DIPHOSPHATE DELTA-ISOMERASE"/>
    <property type="match status" value="1"/>
</dbReference>
<dbReference type="AlphaFoldDB" id="A0A1R1ELG9"/>
<dbReference type="EMBL" id="MRTP01000006">
    <property type="protein sequence ID" value="OMF52693.1"/>
    <property type="molecule type" value="Genomic_DNA"/>
</dbReference>
<evidence type="ECO:0000313" key="3">
    <source>
        <dbReference type="Proteomes" id="UP000187172"/>
    </source>
</evidence>